<proteinExistence type="predicted"/>
<accession>A0A7J5A9U2</accession>
<sequence>MSKRKSFWYSIILESAMIIFSVFIALFINEWKNEKNEAKRTELIVQNIESEIQNNRKIIQNIIGYHEKIMNNISQPDNKQILEQKFFKNAYFSIGEIAPKGIIQEHFQDIAWAVAKEDKITNRISLEESQVLFAVYEQQNLIKGTIKDIINLLTSREVHKIELVSENVIVFKILMNELIGQEKILETNYKNALALITKRKNKS</sequence>
<gene>
    <name evidence="2" type="ORF">F7018_14885</name>
</gene>
<dbReference type="Proteomes" id="UP000467305">
    <property type="component" value="Unassembled WGS sequence"/>
</dbReference>
<comment type="caution">
    <text evidence="2">The sequence shown here is derived from an EMBL/GenBank/DDBJ whole genome shotgun (WGS) entry which is preliminary data.</text>
</comment>
<organism evidence="2 3">
    <name type="scientific">Tenacibaculum aiptasiae</name>
    <dbReference type="NCBI Taxonomy" id="426481"/>
    <lineage>
        <taxon>Bacteria</taxon>
        <taxon>Pseudomonadati</taxon>
        <taxon>Bacteroidota</taxon>
        <taxon>Flavobacteriia</taxon>
        <taxon>Flavobacteriales</taxon>
        <taxon>Flavobacteriaceae</taxon>
        <taxon>Tenacibaculum</taxon>
    </lineage>
</organism>
<evidence type="ECO:0000256" key="1">
    <source>
        <dbReference type="SAM" id="Phobius"/>
    </source>
</evidence>
<dbReference type="OrthoDB" id="796083at2"/>
<evidence type="ECO:0000313" key="3">
    <source>
        <dbReference type="Proteomes" id="UP000467305"/>
    </source>
</evidence>
<evidence type="ECO:0000313" key="2">
    <source>
        <dbReference type="EMBL" id="KAB1154253.1"/>
    </source>
</evidence>
<dbReference type="EMBL" id="WAAU01000029">
    <property type="protein sequence ID" value="KAB1154253.1"/>
    <property type="molecule type" value="Genomic_DNA"/>
</dbReference>
<keyword evidence="3" id="KW-1185">Reference proteome</keyword>
<dbReference type="RefSeq" id="WP_150900887.1">
    <property type="nucleotide sequence ID" value="NZ_WAAU01000029.1"/>
</dbReference>
<reference evidence="2 3" key="1">
    <citation type="submission" date="2019-09" db="EMBL/GenBank/DDBJ databases">
        <authorList>
            <person name="Cao W.R."/>
        </authorList>
    </citation>
    <scope>NUCLEOTIDE SEQUENCE [LARGE SCALE GENOMIC DNA]</scope>
    <source>
        <strain evidence="3">a4</strain>
    </source>
</reference>
<keyword evidence="1" id="KW-0812">Transmembrane</keyword>
<keyword evidence="1" id="KW-1133">Transmembrane helix</keyword>
<protein>
    <submittedName>
        <fullName evidence="2">Uncharacterized protein</fullName>
    </submittedName>
</protein>
<feature type="transmembrane region" description="Helical" evidence="1">
    <location>
        <begin position="7"/>
        <end position="28"/>
    </location>
</feature>
<name>A0A7J5A9U2_9FLAO</name>
<keyword evidence="1" id="KW-0472">Membrane</keyword>
<dbReference type="AlphaFoldDB" id="A0A7J5A9U2"/>